<accession>A0A089HT26</accession>
<dbReference type="AlphaFoldDB" id="A0A089HT26"/>
<evidence type="ECO:0000256" key="1">
    <source>
        <dbReference type="ARBA" id="ARBA00023152"/>
    </source>
</evidence>
<keyword evidence="1" id="KW-0324">Glycolysis</keyword>
<name>A0A089HT26_PAEDU</name>
<protein>
    <submittedName>
        <fullName evidence="5">Phosphoglycerate kinase</fullName>
    </submittedName>
</protein>
<dbReference type="GO" id="GO:0016791">
    <property type="term" value="F:phosphatase activity"/>
    <property type="evidence" value="ECO:0007669"/>
    <property type="project" value="TreeGrafter"/>
</dbReference>
<evidence type="ECO:0000256" key="3">
    <source>
        <dbReference type="PIRSR" id="PIRSR613078-1"/>
    </source>
</evidence>
<keyword evidence="5" id="KW-0418">Kinase</keyword>
<feature type="active site" description="Tele-phosphohistidine intermediate" evidence="3">
    <location>
        <position position="8"/>
    </location>
</feature>
<evidence type="ECO:0000256" key="4">
    <source>
        <dbReference type="PIRSR" id="PIRSR613078-2"/>
    </source>
</evidence>
<dbReference type="InterPro" id="IPR013078">
    <property type="entry name" value="His_Pase_superF_clade-1"/>
</dbReference>
<dbReference type="OrthoDB" id="9782128at2"/>
<feature type="binding site" evidence="4">
    <location>
        <position position="59"/>
    </location>
    <ligand>
        <name>substrate</name>
    </ligand>
</feature>
<dbReference type="KEGG" id="pdu:PDUR_17390"/>
<organism evidence="5 6">
    <name type="scientific">Paenibacillus durus</name>
    <name type="common">Paenibacillus azotofixans</name>
    <dbReference type="NCBI Taxonomy" id="44251"/>
    <lineage>
        <taxon>Bacteria</taxon>
        <taxon>Bacillati</taxon>
        <taxon>Bacillota</taxon>
        <taxon>Bacilli</taxon>
        <taxon>Bacillales</taxon>
        <taxon>Paenibacillaceae</taxon>
        <taxon>Paenibacillus</taxon>
    </lineage>
</organism>
<feature type="binding site" evidence="4">
    <location>
        <begin position="84"/>
        <end position="87"/>
    </location>
    <ligand>
        <name>substrate</name>
    </ligand>
</feature>
<dbReference type="InterPro" id="IPR001345">
    <property type="entry name" value="PG/BPGM_mutase_AS"/>
</dbReference>
<dbReference type="STRING" id="44251.PDUR_17390"/>
<dbReference type="Gene3D" id="3.40.50.1240">
    <property type="entry name" value="Phosphoglycerate mutase-like"/>
    <property type="match status" value="1"/>
</dbReference>
<dbReference type="Pfam" id="PF00300">
    <property type="entry name" value="His_Phos_1"/>
    <property type="match status" value="1"/>
</dbReference>
<keyword evidence="6" id="KW-1185">Reference proteome</keyword>
<dbReference type="SMART" id="SM00855">
    <property type="entry name" value="PGAM"/>
    <property type="match status" value="1"/>
</dbReference>
<dbReference type="EMBL" id="CP009288">
    <property type="protein sequence ID" value="AIQ13493.1"/>
    <property type="molecule type" value="Genomic_DNA"/>
</dbReference>
<feature type="binding site" evidence="4">
    <location>
        <begin position="7"/>
        <end position="14"/>
    </location>
    <ligand>
        <name>substrate</name>
    </ligand>
</feature>
<evidence type="ECO:0000313" key="5">
    <source>
        <dbReference type="EMBL" id="AIQ13493.1"/>
    </source>
</evidence>
<keyword evidence="2" id="KW-0413">Isomerase</keyword>
<reference evidence="5 6" key="1">
    <citation type="submission" date="2014-08" db="EMBL/GenBank/DDBJ databases">
        <title>Comparative genomics of the Paenibacillus odorifer group.</title>
        <authorList>
            <person name="den Bakker H.C."/>
            <person name="Tsai Y.-C."/>
            <person name="Martin N."/>
            <person name="Korlach J."/>
            <person name="Wiedmann M."/>
        </authorList>
    </citation>
    <scope>NUCLEOTIDE SEQUENCE [LARGE SCALE GENOMIC DNA]</scope>
    <source>
        <strain evidence="5 6">DSM 1735</strain>
    </source>
</reference>
<gene>
    <name evidence="5" type="ORF">PDUR_17390</name>
</gene>
<dbReference type="GO" id="GO:0005737">
    <property type="term" value="C:cytoplasm"/>
    <property type="evidence" value="ECO:0007669"/>
    <property type="project" value="TreeGrafter"/>
</dbReference>
<dbReference type="SUPFAM" id="SSF53254">
    <property type="entry name" value="Phosphoglycerate mutase-like"/>
    <property type="match status" value="1"/>
</dbReference>
<dbReference type="RefSeq" id="WP_042207296.1">
    <property type="nucleotide sequence ID" value="NZ_CP009288.1"/>
</dbReference>
<evidence type="ECO:0000256" key="2">
    <source>
        <dbReference type="ARBA" id="ARBA00023235"/>
    </source>
</evidence>
<dbReference type="InterPro" id="IPR029033">
    <property type="entry name" value="His_PPase_superfam"/>
</dbReference>
<dbReference type="PROSITE" id="PS00175">
    <property type="entry name" value="PG_MUTASE"/>
    <property type="match status" value="1"/>
</dbReference>
<dbReference type="PANTHER" id="PTHR48100">
    <property type="entry name" value="BROAD-SPECIFICITY PHOSPHATASE YOR283W-RELATED"/>
    <property type="match status" value="1"/>
</dbReference>
<evidence type="ECO:0000313" key="6">
    <source>
        <dbReference type="Proteomes" id="UP000029409"/>
    </source>
</evidence>
<keyword evidence="5" id="KW-0808">Transferase</keyword>
<dbReference type="GO" id="GO:0016301">
    <property type="term" value="F:kinase activity"/>
    <property type="evidence" value="ECO:0007669"/>
    <property type="project" value="UniProtKB-KW"/>
</dbReference>
<feature type="active site" description="Proton donor/acceptor" evidence="3">
    <location>
        <position position="84"/>
    </location>
</feature>
<proteinExistence type="predicted"/>
<dbReference type="CDD" id="cd07067">
    <property type="entry name" value="HP_PGM_like"/>
    <property type="match status" value="1"/>
</dbReference>
<sequence length="195" mass="22560">MLMGLIRHGQTDWNAVGRIQGQSDIPLNGEGRRQAELLAERLLREPYRWDYCITSNLSRAEETGRIIAGRLGLPLLEADERIRERAYGQVEGLTAAEREARWGKNWNQQEFGQEKDEQLQARGLAFMEDLSGKHPDRNVLVVSHGGFLAQLYIALYKDKYTQRIGNLSLTILEKQEKEWNPLLYNCTRHILQNQR</sequence>
<dbReference type="Proteomes" id="UP000029409">
    <property type="component" value="Chromosome"/>
</dbReference>
<dbReference type="PANTHER" id="PTHR48100:SF1">
    <property type="entry name" value="HISTIDINE PHOSPHATASE FAMILY PROTEIN-RELATED"/>
    <property type="match status" value="1"/>
</dbReference>
<dbReference type="eggNOG" id="COG0406">
    <property type="taxonomic scope" value="Bacteria"/>
</dbReference>
<dbReference type="InterPro" id="IPR050275">
    <property type="entry name" value="PGM_Phosphatase"/>
</dbReference>